<protein>
    <submittedName>
        <fullName evidence="1">Uncharacterized protein</fullName>
    </submittedName>
</protein>
<reference evidence="1" key="1">
    <citation type="submission" date="2023-06" db="EMBL/GenBank/DDBJ databases">
        <title>Genome-scale phylogeny and comparative genomics of the fungal order Sordariales.</title>
        <authorList>
            <consortium name="Lawrence Berkeley National Laboratory"/>
            <person name="Hensen N."/>
            <person name="Bonometti L."/>
            <person name="Westerberg I."/>
            <person name="Brannstrom I.O."/>
            <person name="Guillou S."/>
            <person name="Cros-Aarteil S."/>
            <person name="Calhoun S."/>
            <person name="Haridas S."/>
            <person name="Kuo A."/>
            <person name="Mondo S."/>
            <person name="Pangilinan J."/>
            <person name="Riley R."/>
            <person name="LaButti K."/>
            <person name="Andreopoulos B."/>
            <person name="Lipzen A."/>
            <person name="Chen C."/>
            <person name="Yanf M."/>
            <person name="Daum C."/>
            <person name="Ng V."/>
            <person name="Clum A."/>
            <person name="Steindorff A."/>
            <person name="Ohm R."/>
            <person name="Martin F."/>
            <person name="Silar P."/>
            <person name="Natvig D."/>
            <person name="Lalanne C."/>
            <person name="Gautier V."/>
            <person name="Ament-velasquez S.L."/>
            <person name="Kruys A."/>
            <person name="Hutchinson M.I."/>
            <person name="Powell A.J."/>
            <person name="Barry K."/>
            <person name="Miller A.N."/>
            <person name="Grigoriev I.V."/>
            <person name="Debuchy R."/>
            <person name="Gladieux P."/>
            <person name="Thoren M.H."/>
            <person name="Johannesson H."/>
        </authorList>
    </citation>
    <scope>NUCLEOTIDE SEQUENCE</scope>
    <source>
        <strain evidence="1">SMH3187-1</strain>
    </source>
</reference>
<keyword evidence="2" id="KW-1185">Reference proteome</keyword>
<dbReference type="AlphaFoldDB" id="A0AA40F8H0"/>
<sequence>LQRMWESLERVMDRARATVGVMRVGHAVLFEIDRKEAHVKPRKSFDSRMEDNPCTLYRYVFRTSVCFIRR</sequence>
<feature type="non-terminal residue" evidence="1">
    <location>
        <position position="70"/>
    </location>
</feature>
<dbReference type="EMBL" id="JAUKUD010000002">
    <property type="protein sequence ID" value="KAK0752676.1"/>
    <property type="molecule type" value="Genomic_DNA"/>
</dbReference>
<feature type="non-terminal residue" evidence="1">
    <location>
        <position position="1"/>
    </location>
</feature>
<evidence type="ECO:0000313" key="1">
    <source>
        <dbReference type="EMBL" id="KAK0752676.1"/>
    </source>
</evidence>
<dbReference type="Proteomes" id="UP001172155">
    <property type="component" value="Unassembled WGS sequence"/>
</dbReference>
<name>A0AA40F8H0_9PEZI</name>
<gene>
    <name evidence="1" type="ORF">B0T18DRAFT_306518</name>
</gene>
<accession>A0AA40F8H0</accession>
<proteinExistence type="predicted"/>
<organism evidence="1 2">
    <name type="scientific">Schizothecium vesticola</name>
    <dbReference type="NCBI Taxonomy" id="314040"/>
    <lineage>
        <taxon>Eukaryota</taxon>
        <taxon>Fungi</taxon>
        <taxon>Dikarya</taxon>
        <taxon>Ascomycota</taxon>
        <taxon>Pezizomycotina</taxon>
        <taxon>Sordariomycetes</taxon>
        <taxon>Sordariomycetidae</taxon>
        <taxon>Sordariales</taxon>
        <taxon>Schizotheciaceae</taxon>
        <taxon>Schizothecium</taxon>
    </lineage>
</organism>
<comment type="caution">
    <text evidence="1">The sequence shown here is derived from an EMBL/GenBank/DDBJ whole genome shotgun (WGS) entry which is preliminary data.</text>
</comment>
<evidence type="ECO:0000313" key="2">
    <source>
        <dbReference type="Proteomes" id="UP001172155"/>
    </source>
</evidence>